<keyword evidence="4" id="KW-1185">Reference proteome</keyword>
<evidence type="ECO:0000259" key="2">
    <source>
        <dbReference type="Pfam" id="PF06991"/>
    </source>
</evidence>
<dbReference type="Pfam" id="PF06991">
    <property type="entry name" value="MFAP1"/>
    <property type="match status" value="1"/>
</dbReference>
<dbReference type="OrthoDB" id="1111734at2759"/>
<reference evidence="3 4" key="1">
    <citation type="journal article" date="2013" name="MBio">
        <title>Genome sequencing of the plant pathogen Taphrina deformans, the causal agent of peach leaf curl.</title>
        <authorList>
            <person name="Cisse O.H."/>
            <person name="Almeida J.M.G.C.F."/>
            <person name="Fonseca A."/>
            <person name="Kumar A.A."/>
            <person name="Salojaervi J."/>
            <person name="Overmyer K."/>
            <person name="Hauser P.M."/>
            <person name="Pagni M."/>
        </authorList>
    </citation>
    <scope>NUCLEOTIDE SEQUENCE [LARGE SCALE GENOMIC DNA]</scope>
    <source>
        <strain evidence="4">PYCC 5710 / ATCC 11124 / CBS 356.35 / IMI 108563 / JCM 9778 / NBRC 8474</strain>
    </source>
</reference>
<evidence type="ECO:0000313" key="3">
    <source>
        <dbReference type="EMBL" id="CCG81112.1"/>
    </source>
</evidence>
<feature type="domain" description="Micro-fibrillar-associated protein 1 C-terminal" evidence="2">
    <location>
        <begin position="119"/>
        <end position="310"/>
    </location>
</feature>
<evidence type="ECO:0000256" key="1">
    <source>
        <dbReference type="SAM" id="MobiDB-lite"/>
    </source>
</evidence>
<feature type="compositionally biased region" description="Acidic residues" evidence="1">
    <location>
        <begin position="97"/>
        <end position="122"/>
    </location>
</feature>
<feature type="region of interest" description="Disordered" evidence="1">
    <location>
        <begin position="228"/>
        <end position="368"/>
    </location>
</feature>
<feature type="region of interest" description="Disordered" evidence="1">
    <location>
        <begin position="91"/>
        <end position="168"/>
    </location>
</feature>
<dbReference type="InterPro" id="IPR033194">
    <property type="entry name" value="MFAP1"/>
</dbReference>
<feature type="region of interest" description="Disordered" evidence="1">
    <location>
        <begin position="1"/>
        <end position="64"/>
    </location>
</feature>
<dbReference type="InterPro" id="IPR009730">
    <property type="entry name" value="MFAP1_C"/>
</dbReference>
<dbReference type="VEuPathDB" id="FungiDB:TAPDE_000806"/>
<proteinExistence type="predicted"/>
<dbReference type="STRING" id="1097556.R4X750"/>
<accession>R4X750</accession>
<dbReference type="AlphaFoldDB" id="R4X750"/>
<protein>
    <submittedName>
        <fullName evidence="3">Microfibrillar-associated protein</fullName>
    </submittedName>
</protein>
<feature type="region of interest" description="Disordered" evidence="1">
    <location>
        <begin position="189"/>
        <end position="209"/>
    </location>
</feature>
<comment type="caution">
    <text evidence="3">The sequence shown here is derived from an EMBL/GenBank/DDBJ whole genome shotgun (WGS) entry which is preliminary data.</text>
</comment>
<organism evidence="3 4">
    <name type="scientific">Taphrina deformans (strain PYCC 5710 / ATCC 11124 / CBS 356.35 / IMI 108563 / JCM 9778 / NBRC 8474)</name>
    <name type="common">Peach leaf curl fungus</name>
    <name type="synonym">Lalaria deformans</name>
    <dbReference type="NCBI Taxonomy" id="1097556"/>
    <lineage>
        <taxon>Eukaryota</taxon>
        <taxon>Fungi</taxon>
        <taxon>Dikarya</taxon>
        <taxon>Ascomycota</taxon>
        <taxon>Taphrinomycotina</taxon>
        <taxon>Taphrinomycetes</taxon>
        <taxon>Taphrinales</taxon>
        <taxon>Taphrinaceae</taxon>
        <taxon>Taphrina</taxon>
    </lineage>
</organism>
<dbReference type="Proteomes" id="UP000013776">
    <property type="component" value="Unassembled WGS sequence"/>
</dbReference>
<gene>
    <name evidence="3" type="ORF">TAPDE_000806</name>
</gene>
<evidence type="ECO:0000313" key="4">
    <source>
        <dbReference type="Proteomes" id="UP000013776"/>
    </source>
</evidence>
<dbReference type="eggNOG" id="KOG1425">
    <property type="taxonomic scope" value="Eukaryota"/>
</dbReference>
<name>R4X750_TAPDE</name>
<sequence>MPAPAMPATMRGDGRGTKLRAKAPVGRYFAGKGADVSDHSDSESEAEDLETQQETKPDTDAKLSVSLKQVDLQRHYEQERILEAQRIELEAAAAGERDEDSAGEYETDDGEPSSEEEEEEEEERPRRVLMKPTFISKSQRQTQSTPTPTTDTTTIATPPVPGAEELDGAQKRRLQARMLLEEETRRRATAALTNTEDESHIDDRDGLDEETDRTAWKLRELVRIRRDRDALEARERDRDQVEARRREPEEARYREDVERVARERQEKVETRRVEREALGGGHEKYHHRGGFYQDEPLVKRPATGPVEDTQAGQGVRGSKASRWNGLVQQDTTGRDSIWSDARDPGVKRTVEKMGGMKDQFNPQKKKRV</sequence>
<feature type="compositionally biased region" description="Basic and acidic residues" evidence="1">
    <location>
        <begin position="228"/>
        <end position="283"/>
    </location>
</feature>
<dbReference type="EMBL" id="CAHR02000025">
    <property type="protein sequence ID" value="CCG81112.1"/>
    <property type="molecule type" value="Genomic_DNA"/>
</dbReference>
<dbReference type="PANTHER" id="PTHR15327">
    <property type="entry name" value="MICROFIBRIL-ASSOCIATED PROTEIN"/>
    <property type="match status" value="1"/>
</dbReference>
<feature type="compositionally biased region" description="Basic and acidic residues" evidence="1">
    <location>
        <begin position="340"/>
        <end position="355"/>
    </location>
</feature>
<feature type="compositionally biased region" description="Low complexity" evidence="1">
    <location>
        <begin position="142"/>
        <end position="157"/>
    </location>
</feature>